<sequence>MLPASIKIAPSVRKALTEDKPIVALESTVLTHGLPYPENISILKTLENILLSQDVTPATIIVLDGTIYIGFEENKKMELEQMLKNREIFSKLGMRDLPLAITQKRSGGTTVSSTMLLAHLSGIKVFATGGIGGVHRNWENSLDISSDLIALSRIPVIVVSAGCKAILDIPATLEVLETLAIPVLGWRTNSFPLFYTATSDYPIERLNDTEQFATFWKNHLAFQGKGVLIANPIPEEYSLPPEMLDSIINKSIEQAHIKGIKGKELTPFLLDFIAQATKGESIKANLALLKNNVQLAAELAKSLINKGS</sequence>
<protein>
    <submittedName>
        <fullName evidence="1">Pseudouridine-5'-phosphate glycosidase</fullName>
    </submittedName>
</protein>
<keyword evidence="1" id="KW-0326">Glycosidase</keyword>
<keyword evidence="1" id="KW-0378">Hydrolase</keyword>
<dbReference type="Proteomes" id="UP000294588">
    <property type="component" value="Unassembled WGS sequence"/>
</dbReference>
<evidence type="ECO:0000313" key="1">
    <source>
        <dbReference type="EMBL" id="TDF74165.1"/>
    </source>
</evidence>
<accession>A0AC61QKG1</accession>
<dbReference type="EMBL" id="SMOG01000002">
    <property type="protein sequence ID" value="TDF74165.1"/>
    <property type="molecule type" value="Genomic_DNA"/>
</dbReference>
<keyword evidence="2" id="KW-1185">Reference proteome</keyword>
<organism evidence="1 2">
    <name type="scientific">Candidatus Syntrophosphaera thermopropionivorans</name>
    <dbReference type="NCBI Taxonomy" id="2593015"/>
    <lineage>
        <taxon>Bacteria</taxon>
        <taxon>Pseudomonadati</taxon>
        <taxon>Candidatus Cloacimonadota</taxon>
        <taxon>Candidatus Cloacimonadia</taxon>
        <taxon>Candidatus Cloacimonadales</taxon>
        <taxon>Candidatus Cloacimonadaceae</taxon>
        <taxon>Candidatus Syntrophosphaera</taxon>
    </lineage>
</organism>
<comment type="caution">
    <text evidence="1">The sequence shown here is derived from an EMBL/GenBank/DDBJ whole genome shotgun (WGS) entry which is preliminary data.</text>
</comment>
<gene>
    <name evidence="1" type="ORF">E0946_01700</name>
</gene>
<reference evidence="1" key="1">
    <citation type="submission" date="2019-03" db="EMBL/GenBank/DDBJ databases">
        <title>Candidatus Syntrophosphaera thermopropionivorans: a novel player in syntrophic propionate oxidation during anaerobic digestion.</title>
        <authorList>
            <person name="Dyksma S."/>
        </authorList>
    </citation>
    <scope>NUCLEOTIDE SEQUENCE</scope>
    <source>
        <strain evidence="1">W5</strain>
    </source>
</reference>
<name>A0AC61QKG1_9BACT</name>
<evidence type="ECO:0000313" key="2">
    <source>
        <dbReference type="Proteomes" id="UP000294588"/>
    </source>
</evidence>
<proteinExistence type="predicted"/>